<evidence type="ECO:0000313" key="2">
    <source>
        <dbReference type="EMBL" id="ADW74721.1"/>
    </source>
</evidence>
<dbReference type="HOGENOM" id="CLU_3121829_0_0_6"/>
<gene>
    <name evidence="2" type="ordered locus">Rahaq_3127</name>
</gene>
<name>A0A0H3FD55_RAHSY</name>
<organism evidence="2 3">
    <name type="scientific">Rahnella sp. (strain Y9602)</name>
    <dbReference type="NCBI Taxonomy" id="2703885"/>
    <lineage>
        <taxon>Bacteria</taxon>
        <taxon>Pseudomonadati</taxon>
        <taxon>Pseudomonadota</taxon>
        <taxon>Gammaproteobacteria</taxon>
        <taxon>Enterobacterales</taxon>
        <taxon>Yersiniaceae</taxon>
        <taxon>Rahnella</taxon>
    </lineage>
</organism>
<protein>
    <submittedName>
        <fullName evidence="2">Uncharacterized protein</fullName>
    </submittedName>
</protein>
<dbReference type="AlphaFoldDB" id="A0A0H3FD55"/>
<dbReference type="eggNOG" id="ENOG50302YK">
    <property type="taxonomic scope" value="Bacteria"/>
</dbReference>
<dbReference type="Proteomes" id="UP000007257">
    <property type="component" value="Chromosome"/>
</dbReference>
<dbReference type="KEGG" id="rah:Rahaq_3127"/>
<reference evidence="3" key="1">
    <citation type="submission" date="2011-01" db="EMBL/GenBank/DDBJ databases">
        <title>Complete sequence of chromosome of Rahnella sp. Y9602.</title>
        <authorList>
            <consortium name="US DOE Joint Genome Institute"/>
            <person name="Lucas S."/>
            <person name="Copeland A."/>
            <person name="Lapidus A."/>
            <person name="Cheng J.-F."/>
            <person name="Goodwin L."/>
            <person name="Pitluck S."/>
            <person name="Lu M."/>
            <person name="Detter J.C."/>
            <person name="Han C."/>
            <person name="Tapia R."/>
            <person name="Land M."/>
            <person name="Hauser L."/>
            <person name="Kyrpides N."/>
            <person name="Ivanova N."/>
            <person name="Ovchinnikova G."/>
            <person name="Pagani I."/>
            <person name="Sobecky P.A."/>
            <person name="Martinez R.J."/>
            <person name="Woyke T."/>
        </authorList>
    </citation>
    <scope>NUCLEOTIDE SEQUENCE [LARGE SCALE GENOMIC DNA]</scope>
    <source>
        <strain evidence="3">Y9602</strain>
    </source>
</reference>
<keyword evidence="1" id="KW-0472">Membrane</keyword>
<evidence type="ECO:0000313" key="3">
    <source>
        <dbReference type="Proteomes" id="UP000007257"/>
    </source>
</evidence>
<sequence length="50" mass="6360">MTEDELDKAIHKANERERYLWRYARWFIKILWFGLFMAFLAQLIQRYFQC</sequence>
<reference evidence="2 3" key="2">
    <citation type="journal article" date="2012" name="J. Bacteriol.">
        <title>Complete Genome Sequence of Rahnella sp. Strain Y9602, a Gammaproteobacterium Isolate from Metal- and Radionuclide-Contaminated Soil.</title>
        <authorList>
            <person name="Martinez R.J."/>
            <person name="Bruce D."/>
            <person name="Detter C."/>
            <person name="Goodwin L.A."/>
            <person name="Han J."/>
            <person name="Han C.S."/>
            <person name="Held B."/>
            <person name="Land M.L."/>
            <person name="Mikhailova N."/>
            <person name="Nolan M."/>
            <person name="Pennacchio L."/>
            <person name="Pitluck S."/>
            <person name="Tapia R."/>
            <person name="Woyke T."/>
            <person name="Sobecky P.A."/>
        </authorList>
    </citation>
    <scope>NUCLEOTIDE SEQUENCE [LARGE SCALE GENOMIC DNA]</scope>
    <source>
        <strain evidence="2 3">Y9602</strain>
    </source>
</reference>
<evidence type="ECO:0000256" key="1">
    <source>
        <dbReference type="SAM" id="Phobius"/>
    </source>
</evidence>
<accession>A0A0H3FD55</accession>
<dbReference type="EMBL" id="CP002505">
    <property type="protein sequence ID" value="ADW74721.1"/>
    <property type="molecule type" value="Genomic_DNA"/>
</dbReference>
<feature type="transmembrane region" description="Helical" evidence="1">
    <location>
        <begin position="26"/>
        <end position="44"/>
    </location>
</feature>
<keyword evidence="1" id="KW-1133">Transmembrane helix</keyword>
<keyword evidence="1" id="KW-0812">Transmembrane</keyword>
<proteinExistence type="predicted"/>